<dbReference type="SUPFAM" id="SSF56496">
    <property type="entry name" value="Fibrinogen C-terminal domain-like"/>
    <property type="match status" value="1"/>
</dbReference>
<evidence type="ECO:0000313" key="4">
    <source>
        <dbReference type="Ensembl" id="ENSCSAVP00000018263.1"/>
    </source>
</evidence>
<proteinExistence type="predicted"/>
<protein>
    <recommendedName>
        <fullName evidence="3">Fibrinogen C-terminal domain-containing protein</fullName>
    </recommendedName>
</protein>
<dbReference type="InterPro" id="IPR002181">
    <property type="entry name" value="Fibrinogen_a/b/g_C_dom"/>
</dbReference>
<dbReference type="HOGENOM" id="CLU_038628_3_3_1"/>
<dbReference type="OMA" id="INCATSY"/>
<dbReference type="GeneTree" id="ENSGT00940000163282"/>
<dbReference type="InterPro" id="IPR036056">
    <property type="entry name" value="Fibrinogen-like_C"/>
</dbReference>
<dbReference type="InterPro" id="IPR020837">
    <property type="entry name" value="Fibrinogen_CS"/>
</dbReference>
<feature type="domain" description="Fibrinogen C-terminal" evidence="3">
    <location>
        <begin position="55"/>
        <end position="269"/>
    </location>
</feature>
<evidence type="ECO:0000313" key="5">
    <source>
        <dbReference type="Proteomes" id="UP000007875"/>
    </source>
</evidence>
<dbReference type="Gene3D" id="4.10.530.10">
    <property type="entry name" value="Gamma-fibrinogen Carboxyl Terminal Fragment, domain 2"/>
    <property type="match status" value="1"/>
</dbReference>
<dbReference type="Gene3D" id="3.90.215.10">
    <property type="entry name" value="Gamma Fibrinogen, chain A, domain 1"/>
    <property type="match status" value="1"/>
</dbReference>
<dbReference type="AlphaFoldDB" id="H2ZKZ7"/>
<dbReference type="Proteomes" id="UP000007875">
    <property type="component" value="Unassembled WGS sequence"/>
</dbReference>
<keyword evidence="1" id="KW-1015">Disulfide bond</keyword>
<dbReference type="SMART" id="SM00186">
    <property type="entry name" value="FBG"/>
    <property type="match status" value="1"/>
</dbReference>
<name>H2ZKZ7_CIOSA</name>
<dbReference type="InParanoid" id="H2ZKZ7"/>
<dbReference type="PROSITE" id="PS00514">
    <property type="entry name" value="FIBRINOGEN_C_1"/>
    <property type="match status" value="1"/>
</dbReference>
<evidence type="ECO:0000256" key="1">
    <source>
        <dbReference type="ARBA" id="ARBA00023157"/>
    </source>
</evidence>
<reference evidence="4" key="2">
    <citation type="submission" date="2025-08" db="UniProtKB">
        <authorList>
            <consortium name="Ensembl"/>
        </authorList>
    </citation>
    <scope>IDENTIFICATION</scope>
</reference>
<dbReference type="PANTHER" id="PTHR19143">
    <property type="entry name" value="FIBRINOGEN/TENASCIN/ANGIOPOEITIN"/>
    <property type="match status" value="1"/>
</dbReference>
<evidence type="ECO:0000256" key="2">
    <source>
        <dbReference type="SAM" id="MobiDB-lite"/>
    </source>
</evidence>
<dbReference type="Gene3D" id="1.20.5.320">
    <property type="entry name" value="6-Phosphogluconate Dehydrogenase, domain 3"/>
    <property type="match status" value="1"/>
</dbReference>
<evidence type="ECO:0000259" key="3">
    <source>
        <dbReference type="PROSITE" id="PS51406"/>
    </source>
</evidence>
<keyword evidence="5" id="KW-1185">Reference proteome</keyword>
<organism evidence="4 5">
    <name type="scientific">Ciona savignyi</name>
    <name type="common">Pacific transparent sea squirt</name>
    <dbReference type="NCBI Taxonomy" id="51511"/>
    <lineage>
        <taxon>Eukaryota</taxon>
        <taxon>Metazoa</taxon>
        <taxon>Chordata</taxon>
        <taxon>Tunicata</taxon>
        <taxon>Ascidiacea</taxon>
        <taxon>Phlebobranchia</taxon>
        <taxon>Cionidae</taxon>
        <taxon>Ciona</taxon>
    </lineage>
</organism>
<dbReference type="Pfam" id="PF00147">
    <property type="entry name" value="Fibrinogen_C"/>
    <property type="match status" value="1"/>
</dbReference>
<dbReference type="PROSITE" id="PS51406">
    <property type="entry name" value="FIBRINOGEN_C_2"/>
    <property type="match status" value="1"/>
</dbReference>
<dbReference type="CDD" id="cd00087">
    <property type="entry name" value="FReD"/>
    <property type="match status" value="1"/>
</dbReference>
<dbReference type="eggNOG" id="KOG2579">
    <property type="taxonomic scope" value="Eukaryota"/>
</dbReference>
<dbReference type="GO" id="GO:0005615">
    <property type="term" value="C:extracellular space"/>
    <property type="evidence" value="ECO:0007669"/>
    <property type="project" value="TreeGrafter"/>
</dbReference>
<sequence length="269" mass="30714">STSQKGEVGWPGKRGHAGSPGPKGEVGAVGPKGEPGQQSDLWRESFLILQRDVSQLKYVLRTDCKVALHAGNNESGIYNIIRNGSIFQVFCDMNTDEGGWTVFQRRINGEQDFFLNWDEYRRGFSNISKEFWMGLDDLHSLTSYGNFELRIDFTDCENQRHYAKYRSFKVLGASTNYQLQVAGFQGSPGMRDSLSYHNGPFSTKDHYHDSYLLINCATSYEGAWWFGTCLHSNLNGHYRPCVDTHTSMFWYNGTESIGLRFSEMKIRPY</sequence>
<dbReference type="STRING" id="51511.ENSCSAVP00000018263"/>
<dbReference type="InterPro" id="IPR014716">
    <property type="entry name" value="Fibrinogen_a/b/g_C_1"/>
</dbReference>
<dbReference type="Ensembl" id="ENSCSAVT00000018463.1">
    <property type="protein sequence ID" value="ENSCSAVP00000018263.1"/>
    <property type="gene ID" value="ENSCSAVG00000010739.1"/>
</dbReference>
<accession>H2ZKZ7</accession>
<reference evidence="4" key="3">
    <citation type="submission" date="2025-09" db="UniProtKB">
        <authorList>
            <consortium name="Ensembl"/>
        </authorList>
    </citation>
    <scope>IDENTIFICATION</scope>
</reference>
<dbReference type="PANTHER" id="PTHR19143:SF394">
    <property type="entry name" value="ANGIOPOIETIN-RELATED PROTEIN 3-LIKE"/>
    <property type="match status" value="1"/>
</dbReference>
<dbReference type="InterPro" id="IPR050373">
    <property type="entry name" value="Fibrinogen_C-term_domain"/>
</dbReference>
<feature type="region of interest" description="Disordered" evidence="2">
    <location>
        <begin position="1"/>
        <end position="36"/>
    </location>
</feature>
<dbReference type="NCBIfam" id="NF040941">
    <property type="entry name" value="GGGWT_bact"/>
    <property type="match status" value="1"/>
</dbReference>
<reference evidence="5" key="1">
    <citation type="submission" date="2003-08" db="EMBL/GenBank/DDBJ databases">
        <authorList>
            <person name="Birren B."/>
            <person name="Nusbaum C."/>
            <person name="Abebe A."/>
            <person name="Abouelleil A."/>
            <person name="Adekoya E."/>
            <person name="Ait-zahra M."/>
            <person name="Allen N."/>
            <person name="Allen T."/>
            <person name="An P."/>
            <person name="Anderson M."/>
            <person name="Anderson S."/>
            <person name="Arachchi H."/>
            <person name="Armbruster J."/>
            <person name="Bachantsang P."/>
            <person name="Baldwin J."/>
            <person name="Barry A."/>
            <person name="Bayul T."/>
            <person name="Blitshsteyn B."/>
            <person name="Bloom T."/>
            <person name="Blye J."/>
            <person name="Boguslavskiy L."/>
            <person name="Borowsky M."/>
            <person name="Boukhgalter B."/>
            <person name="Brunache A."/>
            <person name="Butler J."/>
            <person name="Calixte N."/>
            <person name="Calvo S."/>
            <person name="Camarata J."/>
            <person name="Campo K."/>
            <person name="Chang J."/>
            <person name="Cheshatsang Y."/>
            <person name="Citroen M."/>
            <person name="Collymore A."/>
            <person name="Considine T."/>
            <person name="Cook A."/>
            <person name="Cooke P."/>
            <person name="Corum B."/>
            <person name="Cuomo C."/>
            <person name="David R."/>
            <person name="Dawoe T."/>
            <person name="Degray S."/>
            <person name="Dodge S."/>
            <person name="Dooley K."/>
            <person name="Dorje P."/>
            <person name="Dorjee K."/>
            <person name="Dorris L."/>
            <person name="Duffey N."/>
            <person name="Dupes A."/>
            <person name="Elkins T."/>
            <person name="Engels R."/>
            <person name="Erickson J."/>
            <person name="Farina A."/>
            <person name="Faro S."/>
            <person name="Ferreira P."/>
            <person name="Fischer H."/>
            <person name="Fitzgerald M."/>
            <person name="Foley K."/>
            <person name="Gage D."/>
            <person name="Galagan J."/>
            <person name="Gearin G."/>
            <person name="Gnerre S."/>
            <person name="Gnirke A."/>
            <person name="Goyette A."/>
            <person name="Graham J."/>
            <person name="Grandbois E."/>
            <person name="Gyaltsen K."/>
            <person name="Hafez N."/>
            <person name="Hagopian D."/>
            <person name="Hagos B."/>
            <person name="Hall J."/>
            <person name="Hatcher B."/>
            <person name="Heller A."/>
            <person name="Higgins H."/>
            <person name="Honan T."/>
            <person name="Horn A."/>
            <person name="Houde N."/>
            <person name="Hughes L."/>
            <person name="Hulme W."/>
            <person name="Husby E."/>
            <person name="Iliev I."/>
            <person name="Jaffe D."/>
            <person name="Jones C."/>
            <person name="Kamal M."/>
            <person name="Kamat A."/>
            <person name="Kamvysselis M."/>
            <person name="Karlsson E."/>
            <person name="Kells C."/>
            <person name="Kieu A."/>
            <person name="Kisner P."/>
            <person name="Kodira C."/>
            <person name="Kulbokas E."/>
            <person name="Labutti K."/>
            <person name="Lama D."/>
            <person name="Landers T."/>
            <person name="Leger J."/>
            <person name="Levine S."/>
            <person name="Lewis D."/>
            <person name="Lewis T."/>
            <person name="Lindblad-toh K."/>
            <person name="Liu X."/>
            <person name="Lokyitsang T."/>
            <person name="Lokyitsang Y."/>
            <person name="Lucien O."/>
            <person name="Lui A."/>
            <person name="Ma L.J."/>
            <person name="Mabbitt R."/>
            <person name="Macdonald J."/>
            <person name="Maclean C."/>
            <person name="Major J."/>
            <person name="Manning J."/>
            <person name="Marabella R."/>
            <person name="Maru K."/>
            <person name="Matthews C."/>
            <person name="Mauceli E."/>
            <person name="Mccarthy M."/>
            <person name="Mcdonough S."/>
            <person name="Mcghee T."/>
            <person name="Meldrim J."/>
            <person name="Meneus L."/>
            <person name="Mesirov J."/>
            <person name="Mihalev A."/>
            <person name="Mihova T."/>
            <person name="Mikkelsen T."/>
            <person name="Mlenga V."/>
            <person name="Moru K."/>
            <person name="Mozes J."/>
            <person name="Mulrain L."/>
            <person name="Munson G."/>
            <person name="Naylor J."/>
            <person name="Newes C."/>
            <person name="Nguyen C."/>
            <person name="Nguyen N."/>
            <person name="Nguyen T."/>
            <person name="Nicol R."/>
            <person name="Nielsen C."/>
            <person name="Nizzari M."/>
            <person name="Norbu C."/>
            <person name="Norbu N."/>
            <person name="O'donnell P."/>
            <person name="Okoawo O."/>
            <person name="O'leary S."/>
            <person name="Omotosho B."/>
            <person name="O'neill K."/>
            <person name="Osman S."/>
            <person name="Parker S."/>
            <person name="Perrin D."/>
            <person name="Phunkhang P."/>
            <person name="Piqani B."/>
            <person name="Purcell S."/>
            <person name="Rachupka T."/>
            <person name="Ramasamy U."/>
            <person name="Rameau R."/>
            <person name="Ray V."/>
            <person name="Raymond C."/>
            <person name="Retta R."/>
            <person name="Richardson S."/>
            <person name="Rise C."/>
            <person name="Rodriguez J."/>
            <person name="Rogers J."/>
            <person name="Rogov P."/>
            <person name="Rutman M."/>
            <person name="Schupbach R."/>
            <person name="Seaman C."/>
            <person name="Settipalli S."/>
            <person name="Sharpe T."/>
            <person name="Sheridan J."/>
            <person name="Sherpa N."/>
            <person name="Shi J."/>
            <person name="Smirnov S."/>
            <person name="Smith C."/>
            <person name="Sougnez C."/>
            <person name="Spencer B."/>
            <person name="Stalker J."/>
            <person name="Stange-thomann N."/>
            <person name="Stavropoulos S."/>
            <person name="Stetson K."/>
            <person name="Stone C."/>
            <person name="Stone S."/>
            <person name="Stubbs M."/>
            <person name="Talamas J."/>
            <person name="Tchuinga P."/>
            <person name="Tenzing P."/>
            <person name="Tesfaye S."/>
            <person name="Theodore J."/>
            <person name="Thoulutsang Y."/>
            <person name="Topham K."/>
            <person name="Towey S."/>
            <person name="Tsamla T."/>
            <person name="Tsomo N."/>
            <person name="Vallee D."/>
            <person name="Vassiliev H."/>
            <person name="Venkataraman V."/>
            <person name="Vinson J."/>
            <person name="Vo A."/>
            <person name="Wade C."/>
            <person name="Wang S."/>
            <person name="Wangchuk T."/>
            <person name="Wangdi T."/>
            <person name="Whittaker C."/>
            <person name="Wilkinson J."/>
            <person name="Wu Y."/>
            <person name="Wyman D."/>
            <person name="Yadav S."/>
            <person name="Yang S."/>
            <person name="Yang X."/>
            <person name="Yeager S."/>
            <person name="Yee E."/>
            <person name="Young G."/>
            <person name="Zainoun J."/>
            <person name="Zembeck L."/>
            <person name="Zimmer A."/>
            <person name="Zody M."/>
            <person name="Lander E."/>
        </authorList>
    </citation>
    <scope>NUCLEOTIDE SEQUENCE [LARGE SCALE GENOMIC DNA]</scope>
</reference>